<evidence type="ECO:0000313" key="2">
    <source>
        <dbReference type="EMBL" id="SCY98442.1"/>
    </source>
</evidence>
<gene>
    <name evidence="2" type="ORF">SAMN05720606_114116</name>
</gene>
<protein>
    <submittedName>
        <fullName evidence="2">Acyl carrier protein</fullName>
    </submittedName>
</protein>
<dbReference type="Proteomes" id="UP000198538">
    <property type="component" value="Unassembled WGS sequence"/>
</dbReference>
<dbReference type="Gene3D" id="1.10.1200.10">
    <property type="entry name" value="ACP-like"/>
    <property type="match status" value="1"/>
</dbReference>
<reference evidence="3" key="1">
    <citation type="submission" date="2016-10" db="EMBL/GenBank/DDBJ databases">
        <authorList>
            <person name="Varghese N."/>
            <person name="Submissions S."/>
        </authorList>
    </citation>
    <scope>NUCLEOTIDE SEQUENCE [LARGE SCALE GENOMIC DNA]</scope>
    <source>
        <strain evidence="3">BL9</strain>
    </source>
</reference>
<evidence type="ECO:0000313" key="3">
    <source>
        <dbReference type="Proteomes" id="UP000198538"/>
    </source>
</evidence>
<dbReference type="EMBL" id="FMVM01000014">
    <property type="protein sequence ID" value="SCY98442.1"/>
    <property type="molecule type" value="Genomic_DNA"/>
</dbReference>
<keyword evidence="3" id="KW-1185">Reference proteome</keyword>
<dbReference type="STRING" id="582692.SAMN05720606_114116"/>
<dbReference type="RefSeq" id="WP_090923305.1">
    <property type="nucleotide sequence ID" value="NZ_FMVM01000014.1"/>
</dbReference>
<name>A0A1G5KCT9_9BACL</name>
<organism evidence="2 3">
    <name type="scientific">Paenibacillus polysaccharolyticus</name>
    <dbReference type="NCBI Taxonomy" id="582692"/>
    <lineage>
        <taxon>Bacteria</taxon>
        <taxon>Bacillati</taxon>
        <taxon>Bacillota</taxon>
        <taxon>Bacilli</taxon>
        <taxon>Bacillales</taxon>
        <taxon>Paenibacillaceae</taxon>
        <taxon>Paenibacillus</taxon>
    </lineage>
</organism>
<dbReference type="InterPro" id="IPR009081">
    <property type="entry name" value="PP-bd_ACP"/>
</dbReference>
<proteinExistence type="predicted"/>
<dbReference type="InterPro" id="IPR036736">
    <property type="entry name" value="ACP-like_sf"/>
</dbReference>
<dbReference type="Pfam" id="PF00550">
    <property type="entry name" value="PP-binding"/>
    <property type="match status" value="1"/>
</dbReference>
<dbReference type="SUPFAM" id="SSF47336">
    <property type="entry name" value="ACP-like"/>
    <property type="match status" value="1"/>
</dbReference>
<evidence type="ECO:0000259" key="1">
    <source>
        <dbReference type="PROSITE" id="PS50075"/>
    </source>
</evidence>
<dbReference type="AlphaFoldDB" id="A0A1G5KCT9"/>
<accession>A0A1G5KCT9</accession>
<dbReference type="PROSITE" id="PS50075">
    <property type="entry name" value="CARRIER"/>
    <property type="match status" value="1"/>
</dbReference>
<feature type="domain" description="Carrier" evidence="1">
    <location>
        <begin position="1"/>
        <end position="78"/>
    </location>
</feature>
<sequence length="83" mass="9419">MQEQIIAMISEVKDDAQLENSLNGHSSIMEDGGMDSLQLITFLLKVEENFGIEIDFEQFDFDCMESVTIFCNYISELQKTASV</sequence>